<organism evidence="5 6">
    <name type="scientific">Chryseobacterium gallinarum</name>
    <dbReference type="NCBI Taxonomy" id="1324352"/>
    <lineage>
        <taxon>Bacteria</taxon>
        <taxon>Pseudomonadati</taxon>
        <taxon>Bacteroidota</taxon>
        <taxon>Flavobacteriia</taxon>
        <taxon>Flavobacteriales</taxon>
        <taxon>Weeksellaceae</taxon>
        <taxon>Chryseobacterium group</taxon>
        <taxon>Chryseobacterium</taxon>
    </lineage>
</organism>
<sequence>MKLVQFLPLVIEDYEDDIQHFPKHSHNYYEIVYIFNGTGVHILNEKRLYYEPRDVYLISPTDHHVFEPATITHFTILKFSLNYITLHPAFNGDLKVVDQIKHLMHNLWIKENKIQITPPYDQIIERTFTNMVDASNVTQQINSVWLYHQFLSIMNILRTNIYHSLGRQPLSGNIDNLLDYIHEHIYQPKMLHIRNIASRFHISESYFSNYFRKTYGHSYRDYIQRYKLNLIESRLMTSNVNMKKIAEEFGFHDVSHFYQYYKTMRNDSPINFRKKSLLNQTQKD</sequence>
<dbReference type="EMBL" id="CP009928">
    <property type="protein sequence ID" value="AKK71934.1"/>
    <property type="molecule type" value="Genomic_DNA"/>
</dbReference>
<dbReference type="KEGG" id="cgn:OK18_04120"/>
<gene>
    <name evidence="5" type="ORF">OK18_04120</name>
</gene>
<evidence type="ECO:0000259" key="4">
    <source>
        <dbReference type="PROSITE" id="PS01124"/>
    </source>
</evidence>
<keyword evidence="3" id="KW-0804">Transcription</keyword>
<dbReference type="Gene3D" id="2.60.120.10">
    <property type="entry name" value="Jelly Rolls"/>
    <property type="match status" value="1"/>
</dbReference>
<dbReference type="GO" id="GO:0043565">
    <property type="term" value="F:sequence-specific DNA binding"/>
    <property type="evidence" value="ECO:0007669"/>
    <property type="project" value="InterPro"/>
</dbReference>
<reference evidence="5 6" key="1">
    <citation type="submission" date="2014-11" db="EMBL/GenBank/DDBJ databases">
        <authorList>
            <person name="Park G.-S."/>
            <person name="Hong S.-J."/>
            <person name="Jung B.K."/>
            <person name="Khan A.R."/>
            <person name="Kwak Y."/>
            <person name="Shin J.-H."/>
        </authorList>
    </citation>
    <scope>NUCLEOTIDE SEQUENCE [LARGE SCALE GENOMIC DNA]</scope>
    <source>
        <strain evidence="5 6">DSM 27622</strain>
    </source>
</reference>
<evidence type="ECO:0000256" key="1">
    <source>
        <dbReference type="ARBA" id="ARBA00023015"/>
    </source>
</evidence>
<name>A0A0G3LZ60_CHRGL</name>
<keyword evidence="1" id="KW-0805">Transcription regulation</keyword>
<feature type="domain" description="HTH araC/xylS-type" evidence="4">
    <location>
        <begin position="175"/>
        <end position="275"/>
    </location>
</feature>
<dbReference type="InterPro" id="IPR014710">
    <property type="entry name" value="RmlC-like_jellyroll"/>
</dbReference>
<protein>
    <recommendedName>
        <fullName evidence="4">HTH araC/xylS-type domain-containing protein</fullName>
    </recommendedName>
</protein>
<keyword evidence="2" id="KW-0238">DNA-binding</keyword>
<dbReference type="Pfam" id="PF12833">
    <property type="entry name" value="HTH_18"/>
    <property type="match status" value="1"/>
</dbReference>
<dbReference type="InterPro" id="IPR003313">
    <property type="entry name" value="AraC-bd"/>
</dbReference>
<dbReference type="InterPro" id="IPR037923">
    <property type="entry name" value="HTH-like"/>
</dbReference>
<proteinExistence type="predicted"/>
<dbReference type="STRING" id="1324352.OK18_04120"/>
<dbReference type="SMART" id="SM00342">
    <property type="entry name" value="HTH_ARAC"/>
    <property type="match status" value="1"/>
</dbReference>
<dbReference type="SUPFAM" id="SSF46689">
    <property type="entry name" value="Homeodomain-like"/>
    <property type="match status" value="2"/>
</dbReference>
<dbReference type="SUPFAM" id="SSF51215">
    <property type="entry name" value="Regulatory protein AraC"/>
    <property type="match status" value="1"/>
</dbReference>
<dbReference type="AlphaFoldDB" id="A0A0G3LZ60"/>
<dbReference type="Gene3D" id="1.10.10.60">
    <property type="entry name" value="Homeodomain-like"/>
    <property type="match status" value="2"/>
</dbReference>
<dbReference type="RefSeq" id="WP_053327188.1">
    <property type="nucleotide sequence ID" value="NZ_CP009928.1"/>
</dbReference>
<dbReference type="InterPro" id="IPR018060">
    <property type="entry name" value="HTH_AraC"/>
</dbReference>
<dbReference type="OrthoDB" id="636258at2"/>
<dbReference type="InterPro" id="IPR018062">
    <property type="entry name" value="HTH_AraC-typ_CS"/>
</dbReference>
<evidence type="ECO:0000313" key="6">
    <source>
        <dbReference type="Proteomes" id="UP000035213"/>
    </source>
</evidence>
<dbReference type="GO" id="GO:0003700">
    <property type="term" value="F:DNA-binding transcription factor activity"/>
    <property type="evidence" value="ECO:0007669"/>
    <property type="project" value="InterPro"/>
</dbReference>
<evidence type="ECO:0000256" key="3">
    <source>
        <dbReference type="ARBA" id="ARBA00023163"/>
    </source>
</evidence>
<dbReference type="Pfam" id="PF02311">
    <property type="entry name" value="AraC_binding"/>
    <property type="match status" value="1"/>
</dbReference>
<dbReference type="InterPro" id="IPR009057">
    <property type="entry name" value="Homeodomain-like_sf"/>
</dbReference>
<accession>A0A0G3LZ60</accession>
<evidence type="ECO:0000256" key="2">
    <source>
        <dbReference type="ARBA" id="ARBA00023125"/>
    </source>
</evidence>
<dbReference type="Proteomes" id="UP000035213">
    <property type="component" value="Chromosome"/>
</dbReference>
<dbReference type="PATRIC" id="fig|1324352.5.peg.886"/>
<dbReference type="PROSITE" id="PS01124">
    <property type="entry name" value="HTH_ARAC_FAMILY_2"/>
    <property type="match status" value="1"/>
</dbReference>
<dbReference type="PROSITE" id="PS00041">
    <property type="entry name" value="HTH_ARAC_FAMILY_1"/>
    <property type="match status" value="1"/>
</dbReference>
<evidence type="ECO:0000313" key="5">
    <source>
        <dbReference type="EMBL" id="AKK71934.1"/>
    </source>
</evidence>
<dbReference type="PANTHER" id="PTHR43280">
    <property type="entry name" value="ARAC-FAMILY TRANSCRIPTIONAL REGULATOR"/>
    <property type="match status" value="1"/>
</dbReference>
<dbReference type="PANTHER" id="PTHR43280:SF34">
    <property type="entry name" value="ARAC-FAMILY TRANSCRIPTIONAL REGULATOR"/>
    <property type="match status" value="1"/>
</dbReference>